<name>A0ABD4JIY3_9BACT</name>
<dbReference type="PANTHER" id="PTHR14097">
    <property type="entry name" value="OXIDOREDUCTASE HTATIP2"/>
    <property type="match status" value="1"/>
</dbReference>
<reference evidence="2 3" key="1">
    <citation type="submission" date="2020-10" db="EMBL/GenBank/DDBJ databases">
        <title>Campylobacter californiensis sp. nov. isolated from cattle and feral swine in California.</title>
        <authorList>
            <person name="Miller W.G."/>
        </authorList>
    </citation>
    <scope>NUCLEOTIDE SEQUENCE [LARGE SCALE GENOMIC DNA]</scope>
    <source>
        <strain evidence="2 3">RM12919</strain>
    </source>
</reference>
<dbReference type="InterPro" id="IPR036291">
    <property type="entry name" value="NAD(P)-bd_dom_sf"/>
</dbReference>
<accession>A0ABD4JIY3</accession>
<sequence>MNEKIYTKTTKIALVVGAAGVVGREIVAKLLADESYEKVIVWVRRELNFTHEKLEVRLVNFDEISAIPHEKVDEVLCALGTTMKQAGSKEAFLKVDVEYVKESAKWAKNAGAGRFLLVSAQGADKNSWFFYNRAKAQAQDAVIEQNFAVTQIFAPPIIKGERKDERTGEKFGIWLFELFPKSWFSAYPMTGKEIAQKIVEATKLDVQGVKFYTLRASEI</sequence>
<evidence type="ECO:0000259" key="1">
    <source>
        <dbReference type="Pfam" id="PF13460"/>
    </source>
</evidence>
<dbReference type="SUPFAM" id="SSF51735">
    <property type="entry name" value="NAD(P)-binding Rossmann-fold domains"/>
    <property type="match status" value="1"/>
</dbReference>
<dbReference type="RefSeq" id="WP_336613688.1">
    <property type="nucleotide sequence ID" value="NZ_JADBHS010000010.1"/>
</dbReference>
<dbReference type="InterPro" id="IPR016040">
    <property type="entry name" value="NAD(P)-bd_dom"/>
</dbReference>
<comment type="caution">
    <text evidence="2">The sequence shown here is derived from an EMBL/GenBank/DDBJ whole genome shotgun (WGS) entry which is preliminary data.</text>
</comment>
<dbReference type="Gene3D" id="3.40.50.720">
    <property type="entry name" value="NAD(P)-binding Rossmann-like Domain"/>
    <property type="match status" value="1"/>
</dbReference>
<dbReference type="EMBL" id="JADBHS010000010">
    <property type="protein sequence ID" value="MBE2986684.1"/>
    <property type="molecule type" value="Genomic_DNA"/>
</dbReference>
<evidence type="ECO:0000313" key="3">
    <source>
        <dbReference type="Proteomes" id="UP001318760"/>
    </source>
</evidence>
<feature type="domain" description="NAD(P)-binding" evidence="1">
    <location>
        <begin position="17"/>
        <end position="159"/>
    </location>
</feature>
<organism evidence="2 3">
    <name type="scientific">Campylobacter californiensis</name>
    <dbReference type="NCBI Taxonomy" id="1032243"/>
    <lineage>
        <taxon>Bacteria</taxon>
        <taxon>Pseudomonadati</taxon>
        <taxon>Campylobacterota</taxon>
        <taxon>Epsilonproteobacteria</taxon>
        <taxon>Campylobacterales</taxon>
        <taxon>Campylobacteraceae</taxon>
        <taxon>Campylobacter</taxon>
    </lineage>
</organism>
<dbReference type="Pfam" id="PF13460">
    <property type="entry name" value="NAD_binding_10"/>
    <property type="match status" value="1"/>
</dbReference>
<dbReference type="AlphaFoldDB" id="A0ABD4JIY3"/>
<dbReference type="Proteomes" id="UP001318760">
    <property type="component" value="Unassembled WGS sequence"/>
</dbReference>
<evidence type="ECO:0000313" key="2">
    <source>
        <dbReference type="EMBL" id="MBE2986684.1"/>
    </source>
</evidence>
<proteinExistence type="predicted"/>
<gene>
    <name evidence="2" type="ORF">CCAL12919_05990</name>
</gene>
<dbReference type="PANTHER" id="PTHR14097:SF7">
    <property type="entry name" value="OXIDOREDUCTASE HTATIP2"/>
    <property type="match status" value="1"/>
</dbReference>
<protein>
    <submittedName>
        <fullName evidence="2">NAD(P)H-binding protein</fullName>
    </submittedName>
</protein>